<evidence type="ECO:0000313" key="1">
    <source>
        <dbReference type="EMBL" id="EAT85463.1"/>
    </source>
</evidence>
<dbReference type="Proteomes" id="UP000001055">
    <property type="component" value="Unassembled WGS sequence"/>
</dbReference>
<reference evidence="2" key="1">
    <citation type="journal article" date="2007" name="Plant Cell">
        <title>Dothideomycete-plant interactions illuminated by genome sequencing and EST analysis of the wheat pathogen Stagonospora nodorum.</title>
        <authorList>
            <person name="Hane J.K."/>
            <person name="Lowe R.G."/>
            <person name="Solomon P.S."/>
            <person name="Tan K.C."/>
            <person name="Schoch C.L."/>
            <person name="Spatafora J.W."/>
            <person name="Crous P.W."/>
            <person name="Kodira C."/>
            <person name="Birren B.W."/>
            <person name="Galagan J.E."/>
            <person name="Torriani S.F."/>
            <person name="McDonald B.A."/>
            <person name="Oliver R.P."/>
        </authorList>
    </citation>
    <scope>NUCLEOTIDE SEQUENCE [LARGE SCALE GENOMIC DNA]</scope>
    <source>
        <strain evidence="2">SN15 / ATCC MYA-4574 / FGSC 10173</strain>
    </source>
</reference>
<dbReference type="InParanoid" id="Q0UN52"/>
<dbReference type="AlphaFoldDB" id="Q0UN52"/>
<dbReference type="KEGG" id="pno:SNOG_06812"/>
<name>Q0UN52_PHANO</name>
<evidence type="ECO:0000313" key="2">
    <source>
        <dbReference type="Proteomes" id="UP000001055"/>
    </source>
</evidence>
<sequence length="37" mass="4247">MSFTFLHMQANDPELPRQRCTRLLKLSAAKDARMVAV</sequence>
<proteinExistence type="predicted"/>
<dbReference type="GeneID" id="5974064"/>
<accession>Q0UN52</accession>
<gene>
    <name evidence="1" type="ORF">SNOG_06812</name>
</gene>
<dbReference type="RefSeq" id="XP_001797174.1">
    <property type="nucleotide sequence ID" value="XM_001797122.1"/>
</dbReference>
<protein>
    <submittedName>
        <fullName evidence="1">Uncharacterized protein</fullName>
    </submittedName>
</protein>
<dbReference type="EMBL" id="CH445334">
    <property type="protein sequence ID" value="EAT85463.1"/>
    <property type="molecule type" value="Genomic_DNA"/>
</dbReference>
<organism evidence="1 2">
    <name type="scientific">Phaeosphaeria nodorum (strain SN15 / ATCC MYA-4574 / FGSC 10173)</name>
    <name type="common">Glume blotch fungus</name>
    <name type="synonym">Parastagonospora nodorum</name>
    <dbReference type="NCBI Taxonomy" id="321614"/>
    <lineage>
        <taxon>Eukaryota</taxon>
        <taxon>Fungi</taxon>
        <taxon>Dikarya</taxon>
        <taxon>Ascomycota</taxon>
        <taxon>Pezizomycotina</taxon>
        <taxon>Dothideomycetes</taxon>
        <taxon>Pleosporomycetidae</taxon>
        <taxon>Pleosporales</taxon>
        <taxon>Pleosporineae</taxon>
        <taxon>Phaeosphaeriaceae</taxon>
        <taxon>Parastagonospora</taxon>
    </lineage>
</organism>